<proteinExistence type="predicted"/>
<dbReference type="KEGG" id="mpaf:R5R33_05590"/>
<name>A0AAU0N4T8_9GAMM</name>
<keyword evidence="1" id="KW-1133">Transmembrane helix</keyword>
<feature type="transmembrane region" description="Helical" evidence="1">
    <location>
        <begin position="315"/>
        <end position="333"/>
    </location>
</feature>
<gene>
    <name evidence="2" type="ORF">R5R33_05590</name>
</gene>
<keyword evidence="1" id="KW-0812">Transmembrane</keyword>
<feature type="transmembrane region" description="Helical" evidence="1">
    <location>
        <begin position="228"/>
        <end position="247"/>
    </location>
</feature>
<keyword evidence="3" id="KW-1185">Reference proteome</keyword>
<sequence length="344" mass="39380">MALNNWLNSHKSYRFQLRWGLMGCLALVLVAIITGPYSEHIEFLPDETRGWYYWQLPEPSTWAFITAWVGYAAHQLFHWWIIFRARQAHHKEGMGYTSGLHPINVLALVGNAFFIGLHILQTKLFYDGLAQTVSVWSSQFSVIFLLVVVLIMENPRRGLFFGKRVPIKQTVVTCLKRYHGYYFSWAILYTFWYHPIELTPGHLLGFFYLFALLLQGSLMFTRSHRNRYWTVFLESFVLIHGVVVAYLSPLQGWSAVAMFFTGFLSMLVVTQIHGLGLSQRVVGSIIIGYVLVLLGLIGSGVMSWQQPLRIPFGEYGLVLIVSLLLWGALALIARGRVQLRTETG</sequence>
<evidence type="ECO:0008006" key="4">
    <source>
        <dbReference type="Google" id="ProtNLM"/>
    </source>
</evidence>
<dbReference type="Proteomes" id="UP001302477">
    <property type="component" value="Chromosome"/>
</dbReference>
<keyword evidence="1" id="KW-0472">Membrane</keyword>
<organism evidence="2 3">
    <name type="scientific">Microbulbifer pacificus</name>
    <dbReference type="NCBI Taxonomy" id="407164"/>
    <lineage>
        <taxon>Bacteria</taxon>
        <taxon>Pseudomonadati</taxon>
        <taxon>Pseudomonadota</taxon>
        <taxon>Gammaproteobacteria</taxon>
        <taxon>Cellvibrionales</taxon>
        <taxon>Microbulbiferaceae</taxon>
        <taxon>Microbulbifer</taxon>
    </lineage>
</organism>
<evidence type="ECO:0000313" key="2">
    <source>
        <dbReference type="EMBL" id="WOX06606.1"/>
    </source>
</evidence>
<feature type="transmembrane region" description="Helical" evidence="1">
    <location>
        <begin position="62"/>
        <end position="82"/>
    </location>
</feature>
<feature type="transmembrane region" description="Helical" evidence="1">
    <location>
        <begin position="103"/>
        <end position="121"/>
    </location>
</feature>
<feature type="transmembrane region" description="Helical" evidence="1">
    <location>
        <begin position="281"/>
        <end position="303"/>
    </location>
</feature>
<feature type="transmembrane region" description="Helical" evidence="1">
    <location>
        <begin position="253"/>
        <end position="269"/>
    </location>
</feature>
<feature type="transmembrane region" description="Helical" evidence="1">
    <location>
        <begin position="133"/>
        <end position="152"/>
    </location>
</feature>
<feature type="transmembrane region" description="Helical" evidence="1">
    <location>
        <begin position="202"/>
        <end position="221"/>
    </location>
</feature>
<dbReference type="EMBL" id="CP137555">
    <property type="protein sequence ID" value="WOX06606.1"/>
    <property type="molecule type" value="Genomic_DNA"/>
</dbReference>
<evidence type="ECO:0000256" key="1">
    <source>
        <dbReference type="SAM" id="Phobius"/>
    </source>
</evidence>
<reference evidence="2 3" key="1">
    <citation type="submission" date="2023-10" db="EMBL/GenBank/DDBJ databases">
        <title>Description of Microbulbifer bruguierae sp. nov., isolated from the sediments of mangrove plant Bruguiera sexangula and comparative genomic analyses of the genus Microbulbifer.</title>
        <authorList>
            <person name="Long M."/>
        </authorList>
    </citation>
    <scope>NUCLEOTIDE SEQUENCE [LARGE SCALE GENOMIC DNA]</scope>
    <source>
        <strain evidence="2 3">SPO729</strain>
    </source>
</reference>
<evidence type="ECO:0000313" key="3">
    <source>
        <dbReference type="Proteomes" id="UP001302477"/>
    </source>
</evidence>
<dbReference type="RefSeq" id="WP_318955059.1">
    <property type="nucleotide sequence ID" value="NZ_CP137555.1"/>
</dbReference>
<feature type="transmembrane region" description="Helical" evidence="1">
    <location>
        <begin position="178"/>
        <end position="196"/>
    </location>
</feature>
<protein>
    <recommendedName>
        <fullName evidence="4">Serine active site containing 1-like protein</fullName>
    </recommendedName>
</protein>
<dbReference type="AlphaFoldDB" id="A0AAU0N4T8"/>
<accession>A0AAU0N4T8</accession>